<dbReference type="EMBL" id="PGLQ01000002">
    <property type="protein sequence ID" value="PJM79216.1"/>
    <property type="molecule type" value="Genomic_DNA"/>
</dbReference>
<gene>
    <name evidence="3" type="ORF">CUU80_03950</name>
</gene>
<dbReference type="OrthoDB" id="3233349at2"/>
<accession>A0A2M9HQX1</accession>
<dbReference type="Proteomes" id="UP000228755">
    <property type="component" value="Unassembled WGS sequence"/>
</dbReference>
<dbReference type="RefSeq" id="WP_100496074.1">
    <property type="nucleotide sequence ID" value="NZ_PGLQ01000002.1"/>
</dbReference>
<proteinExistence type="predicted"/>
<feature type="compositionally biased region" description="Pro residues" evidence="1">
    <location>
        <begin position="198"/>
        <end position="210"/>
    </location>
</feature>
<organism evidence="3 4">
    <name type="scientific">Bifidobacterium scaligerum</name>
    <dbReference type="NCBI Taxonomy" id="2052656"/>
    <lineage>
        <taxon>Bacteria</taxon>
        <taxon>Bacillati</taxon>
        <taxon>Actinomycetota</taxon>
        <taxon>Actinomycetes</taxon>
        <taxon>Bifidobacteriales</taxon>
        <taxon>Bifidobacteriaceae</taxon>
        <taxon>Bifidobacterium</taxon>
    </lineage>
</organism>
<comment type="caution">
    <text evidence="3">The sequence shown here is derived from an EMBL/GenBank/DDBJ whole genome shotgun (WGS) entry which is preliminary data.</text>
</comment>
<reference evidence="3 4" key="1">
    <citation type="submission" date="2017-11" db="EMBL/GenBank/DDBJ databases">
        <title>Draft genome sequences of strains TRE 1, TRE D, TRE H and TRI 7, isolated from tamarins, belonging to four potential novel Bifidobacterium species.</title>
        <authorList>
            <person name="Mattarelli P."/>
            <person name="Modesto M."/>
            <person name="Bonetti A."/>
            <person name="Puglisi E."/>
            <person name="Morelli L."/>
        </authorList>
    </citation>
    <scope>NUCLEOTIDE SEQUENCE [LARGE SCALE GENOMIC DNA]</scope>
    <source>
        <strain evidence="4">TRED</strain>
    </source>
</reference>
<evidence type="ECO:0000256" key="1">
    <source>
        <dbReference type="SAM" id="MobiDB-lite"/>
    </source>
</evidence>
<feature type="region of interest" description="Disordered" evidence="1">
    <location>
        <begin position="186"/>
        <end position="223"/>
    </location>
</feature>
<dbReference type="GO" id="GO:0005975">
    <property type="term" value="P:carbohydrate metabolic process"/>
    <property type="evidence" value="ECO:0007669"/>
    <property type="project" value="UniProtKB-ARBA"/>
</dbReference>
<protein>
    <submittedName>
        <fullName evidence="3">Cell surface protein</fullName>
    </submittedName>
</protein>
<evidence type="ECO:0000313" key="3">
    <source>
        <dbReference type="EMBL" id="PJM79216.1"/>
    </source>
</evidence>
<keyword evidence="2" id="KW-0472">Membrane</keyword>
<dbReference type="AlphaFoldDB" id="A0A2M9HQX1"/>
<evidence type="ECO:0000256" key="2">
    <source>
        <dbReference type="SAM" id="Phobius"/>
    </source>
</evidence>
<keyword evidence="2" id="KW-1133">Transmembrane helix</keyword>
<name>A0A2M9HQX1_9BIFI</name>
<keyword evidence="4" id="KW-1185">Reference proteome</keyword>
<evidence type="ECO:0000313" key="4">
    <source>
        <dbReference type="Proteomes" id="UP000228755"/>
    </source>
</evidence>
<feature type="transmembrane region" description="Helical" evidence="2">
    <location>
        <begin position="227"/>
        <end position="249"/>
    </location>
</feature>
<dbReference type="Gene3D" id="2.60.40.10">
    <property type="entry name" value="Immunoglobulins"/>
    <property type="match status" value="1"/>
</dbReference>
<dbReference type="InterPro" id="IPR013783">
    <property type="entry name" value="Ig-like_fold"/>
</dbReference>
<keyword evidence="2" id="KW-0812">Transmembrane</keyword>
<sequence length="255" mass="27087">MADTHHVQRGIAVRRNDMLFAFVAAICAMVFASVIAPVHTAQAATVGSITIDAQWNRDTADQSALAGDTYAIVRIASAELDGDGTVRSFHTVSAFERFDEDWTTLTSSELNAAAKQIGTYATEHQLYSATGVTDATGRTTFFDLDAGLYLISRTNAAESNQRYGCDPFLISVPETGDGTPTFAVTAEPKFSDNGTVTPPTPNPNPEPNKPSNPTQPSRPTVPANTGAAVGALALFCIGMAVASVIIFDLKRRRSN</sequence>